<evidence type="ECO:0000256" key="2">
    <source>
        <dbReference type="SAM" id="MobiDB-lite"/>
    </source>
</evidence>
<evidence type="ECO:0000313" key="4">
    <source>
        <dbReference type="EnsemblMetazoa" id="G15615.1:cds"/>
    </source>
</evidence>
<feature type="coiled-coil region" evidence="1">
    <location>
        <begin position="319"/>
        <end position="346"/>
    </location>
</feature>
<sequence>MVDAIIKRYIALISTAILLRHKGLAQAQICSESIATPHVVQKCPMNREEWERASQKKKCSEIQKYDNCRNVEYHCLVNEFRNETIEVCTDPWYLQGYCPIYLENGVKNDYTKMCMNNAYPCNCSNQYRSTEAYKWQCCFNGKISSGKWNITVTDSDKYRNLNTLIVAVWMLLAMILLLMFLCAFGFVYQRRLDSKDVCIPYPGKNTDHTDNTNTNVKGLLGSESPGMNTVDSGNGDGKTKVDGPLVKHEEEKKEDNNISERVGDLVKRLDTLKKEIYQVIGNDIFDLEYKLRSTEMKLDNIYMKLLGNPQKTESPLTKASTLEARVTEISTNIEEMLKKLRDLRLDFIDDDLKHHVSKRPDSHDIHITEPNDVTERVAAEFYNKTTSNKPLEFSTEENGDYKYGDSSLCHMMPDGENNQNIEEDCIQMSVSQQTRLSKNIMADNPSGYFLTDESGPLFEKKTLREKMEYLRDNTDKLMENFKKVRDAYYEKDKPGNLHTLDEQLTDTEADIDILADVYGFKEIQGSRSGKCLEENLEEMNSLFEKLSEKFEQMERKVGKP</sequence>
<keyword evidence="3" id="KW-0472">Membrane</keyword>
<keyword evidence="3" id="KW-1133">Transmembrane helix</keyword>
<accession>A0A8W8IS54</accession>
<proteinExistence type="predicted"/>
<dbReference type="AlphaFoldDB" id="A0A8W8IS54"/>
<feature type="region of interest" description="Disordered" evidence="2">
    <location>
        <begin position="220"/>
        <end position="243"/>
    </location>
</feature>
<evidence type="ECO:0000256" key="3">
    <source>
        <dbReference type="SAM" id="Phobius"/>
    </source>
</evidence>
<reference evidence="4" key="1">
    <citation type="submission" date="2022-08" db="UniProtKB">
        <authorList>
            <consortium name="EnsemblMetazoa"/>
        </authorList>
    </citation>
    <scope>IDENTIFICATION</scope>
    <source>
        <strain evidence="4">05x7-T-G4-1.051#20</strain>
    </source>
</reference>
<feature type="transmembrane region" description="Helical" evidence="3">
    <location>
        <begin position="164"/>
        <end position="187"/>
    </location>
</feature>
<dbReference type="EnsemblMetazoa" id="G15615.1">
    <property type="protein sequence ID" value="G15615.1:cds"/>
    <property type="gene ID" value="G15615"/>
</dbReference>
<keyword evidence="1" id="KW-0175">Coiled coil</keyword>
<keyword evidence="3" id="KW-0812">Transmembrane</keyword>
<evidence type="ECO:0000313" key="5">
    <source>
        <dbReference type="Proteomes" id="UP000005408"/>
    </source>
</evidence>
<name>A0A8W8IS54_MAGGI</name>
<keyword evidence="5" id="KW-1185">Reference proteome</keyword>
<feature type="coiled-coil region" evidence="1">
    <location>
        <begin position="529"/>
        <end position="556"/>
    </location>
</feature>
<protein>
    <submittedName>
        <fullName evidence="4">Uncharacterized protein</fullName>
    </submittedName>
</protein>
<evidence type="ECO:0000256" key="1">
    <source>
        <dbReference type="SAM" id="Coils"/>
    </source>
</evidence>
<organism evidence="4 5">
    <name type="scientific">Magallana gigas</name>
    <name type="common">Pacific oyster</name>
    <name type="synonym">Crassostrea gigas</name>
    <dbReference type="NCBI Taxonomy" id="29159"/>
    <lineage>
        <taxon>Eukaryota</taxon>
        <taxon>Metazoa</taxon>
        <taxon>Spiralia</taxon>
        <taxon>Lophotrochozoa</taxon>
        <taxon>Mollusca</taxon>
        <taxon>Bivalvia</taxon>
        <taxon>Autobranchia</taxon>
        <taxon>Pteriomorphia</taxon>
        <taxon>Ostreida</taxon>
        <taxon>Ostreoidea</taxon>
        <taxon>Ostreidae</taxon>
        <taxon>Magallana</taxon>
    </lineage>
</organism>
<dbReference type="Proteomes" id="UP000005408">
    <property type="component" value="Unassembled WGS sequence"/>
</dbReference>